<dbReference type="EMBL" id="CP039925">
    <property type="protein sequence ID" value="QCL98246.1"/>
    <property type="molecule type" value="Genomic_DNA"/>
</dbReference>
<protein>
    <submittedName>
        <fullName evidence="1">Class I SAM-dependent methyltransferase</fullName>
    </submittedName>
</protein>
<reference evidence="1 2" key="1">
    <citation type="submission" date="2019-04" db="EMBL/GenBank/DDBJ databases">
        <title>Complete genome sequence of Agrobacterium tumefaciens CFBP7129.</title>
        <authorList>
            <person name="Haryono M."/>
            <person name="Lin Y.-C."/>
            <person name="Lai E.-M."/>
            <person name="Kuo C.-H."/>
        </authorList>
    </citation>
    <scope>NUCLEOTIDE SEQUENCE [LARGE SCALE GENOMIC DNA]</scope>
    <source>
        <strain evidence="1 2">CFBP7129</strain>
        <plasmid evidence="2">patcfbp7129b</plasmid>
    </source>
</reference>
<dbReference type="InterPro" id="IPR029063">
    <property type="entry name" value="SAM-dependent_MTases_sf"/>
</dbReference>
<dbReference type="Proteomes" id="UP000298649">
    <property type="component" value="Plasmid pAtCFBP7129b"/>
</dbReference>
<evidence type="ECO:0000313" key="2">
    <source>
        <dbReference type="Proteomes" id="UP000298649"/>
    </source>
</evidence>
<dbReference type="SUPFAM" id="SSF53335">
    <property type="entry name" value="S-adenosyl-L-methionine-dependent methyltransferases"/>
    <property type="match status" value="1"/>
</dbReference>
<evidence type="ECO:0000313" key="1">
    <source>
        <dbReference type="EMBL" id="QCL98246.1"/>
    </source>
</evidence>
<dbReference type="CDD" id="cd02440">
    <property type="entry name" value="AdoMet_MTases"/>
    <property type="match status" value="1"/>
</dbReference>
<keyword evidence="1" id="KW-0489">Methyltransferase</keyword>
<sequence length="325" mass="37282">MQDFTQFHEECERGARLNELADFFSSTAAGRAGVPIRRPSLDLRLLERNPETERFAALHAARQGPFDQHYLSSIPYRYEEEIRLGTAILRYASVRQPPLTLYSLGTAEGTMARTISELADGQILSLSCSPNIENQESFYAWGVPKHAQFFLGPFNHLSPESLSQTPRLEDFASGFDIIFEDTTFQMYSPNRQQQIAFVRRNLKAKGLMIFLEKFRSQDVEEYRRRELQKDHGFKVRYFNEAEIKRKKKNVLEAMNLNEVTLEEMRSVLREVFSYAYIIWNSGNFYSIAASNSLGNLDLFVSCLGPAAIPSEYKYGEVPAPFLPLP</sequence>
<dbReference type="GO" id="GO:0008168">
    <property type="term" value="F:methyltransferase activity"/>
    <property type="evidence" value="ECO:0007669"/>
    <property type="project" value="UniProtKB-KW"/>
</dbReference>
<keyword evidence="1" id="KW-0808">Transferase</keyword>
<dbReference type="RefSeq" id="WP_137006495.1">
    <property type="nucleotide sequence ID" value="NZ_CP039925.1"/>
</dbReference>
<geneLocation type="plasmid" evidence="2">
    <name>patcfbp7129b</name>
</geneLocation>
<dbReference type="AlphaFoldDB" id="A0A4D7YW36"/>
<name>A0A4D7YW36_AGRTU</name>
<keyword evidence="1" id="KW-0614">Plasmid</keyword>
<accession>A0A4D7YW36</accession>
<gene>
    <name evidence="1" type="ORF">CFBP7129_29200</name>
</gene>
<dbReference type="Gene3D" id="3.40.50.150">
    <property type="entry name" value="Vaccinia Virus protein VP39"/>
    <property type="match status" value="1"/>
</dbReference>
<proteinExistence type="predicted"/>
<organism evidence="1 2">
    <name type="scientific">Agrobacterium tumefaciens</name>
    <dbReference type="NCBI Taxonomy" id="358"/>
    <lineage>
        <taxon>Bacteria</taxon>
        <taxon>Pseudomonadati</taxon>
        <taxon>Pseudomonadota</taxon>
        <taxon>Alphaproteobacteria</taxon>
        <taxon>Hyphomicrobiales</taxon>
        <taxon>Rhizobiaceae</taxon>
        <taxon>Rhizobium/Agrobacterium group</taxon>
        <taxon>Agrobacterium</taxon>
        <taxon>Agrobacterium tumefaciens complex</taxon>
    </lineage>
</organism>
<dbReference type="GO" id="GO:0032259">
    <property type="term" value="P:methylation"/>
    <property type="evidence" value="ECO:0007669"/>
    <property type="project" value="UniProtKB-KW"/>
</dbReference>